<evidence type="ECO:0000313" key="2">
    <source>
        <dbReference type="EMBL" id="NDW47968.1"/>
    </source>
</evidence>
<dbReference type="PANTHER" id="PTHR33164">
    <property type="entry name" value="TRANSCRIPTIONAL REGULATOR, MARR FAMILY"/>
    <property type="match status" value="1"/>
</dbReference>
<dbReference type="GO" id="GO:0006950">
    <property type="term" value="P:response to stress"/>
    <property type="evidence" value="ECO:0007669"/>
    <property type="project" value="TreeGrafter"/>
</dbReference>
<dbReference type="InterPro" id="IPR000835">
    <property type="entry name" value="HTH_MarR-typ"/>
</dbReference>
<proteinExistence type="predicted"/>
<dbReference type="SMART" id="SM00347">
    <property type="entry name" value="HTH_MARR"/>
    <property type="match status" value="1"/>
</dbReference>
<dbReference type="GO" id="GO:0003700">
    <property type="term" value="F:DNA-binding transcription factor activity"/>
    <property type="evidence" value="ECO:0007669"/>
    <property type="project" value="InterPro"/>
</dbReference>
<sequence length="157" mass="17365">MTDHASPPPKTYPPEIEAMMGVYALYWKLEEVIASEVDETGLSRPEAHMLIKLGTPMRMGVLAREMLALPSTITATADSLEKAGYLTRSRDPDDRRAWLLELTPEGRALRAEFVADAGALFHEVSGLDACETEEFAQLARKIRLTILETGLSEGFKT</sequence>
<dbReference type="RefSeq" id="WP_164132975.1">
    <property type="nucleotide sequence ID" value="NZ_JAAGOX010000057.1"/>
</dbReference>
<gene>
    <name evidence="2" type="ORF">G0P99_23730</name>
</gene>
<feature type="domain" description="HTH marR-type" evidence="1">
    <location>
        <begin position="15"/>
        <end position="144"/>
    </location>
</feature>
<name>A0A6B2NWY7_9RHOB</name>
<dbReference type="EMBL" id="JAAGOX010000057">
    <property type="protein sequence ID" value="NDW47968.1"/>
    <property type="molecule type" value="Genomic_DNA"/>
</dbReference>
<dbReference type="PRINTS" id="PR00598">
    <property type="entry name" value="HTHMARR"/>
</dbReference>
<dbReference type="InterPro" id="IPR036390">
    <property type="entry name" value="WH_DNA-bd_sf"/>
</dbReference>
<dbReference type="SUPFAM" id="SSF46785">
    <property type="entry name" value="Winged helix' DNA-binding domain"/>
    <property type="match status" value="1"/>
</dbReference>
<dbReference type="Pfam" id="PF01047">
    <property type="entry name" value="MarR"/>
    <property type="match status" value="1"/>
</dbReference>
<dbReference type="AlphaFoldDB" id="A0A6B2NWY7"/>
<dbReference type="PANTHER" id="PTHR33164:SF43">
    <property type="entry name" value="HTH-TYPE TRANSCRIPTIONAL REPRESSOR YETL"/>
    <property type="match status" value="1"/>
</dbReference>
<accession>A0A6B2NWY7</accession>
<dbReference type="InterPro" id="IPR039422">
    <property type="entry name" value="MarR/SlyA-like"/>
</dbReference>
<dbReference type="PROSITE" id="PS50995">
    <property type="entry name" value="HTH_MARR_2"/>
    <property type="match status" value="1"/>
</dbReference>
<protein>
    <submittedName>
        <fullName evidence="2">MarR family transcriptional regulator</fullName>
    </submittedName>
</protein>
<dbReference type="Gene3D" id="1.10.10.10">
    <property type="entry name" value="Winged helix-like DNA-binding domain superfamily/Winged helix DNA-binding domain"/>
    <property type="match status" value="1"/>
</dbReference>
<reference evidence="2" key="1">
    <citation type="submission" date="2020-02" db="EMBL/GenBank/DDBJ databases">
        <title>Delineation of the pyrene-degrading pathway in Roseobacter clade bacteria by genomic analysis.</title>
        <authorList>
            <person name="Zhou H."/>
            <person name="Wang H."/>
        </authorList>
    </citation>
    <scope>NUCLEOTIDE SEQUENCE</scope>
    <source>
        <strain evidence="2">PrR005</strain>
    </source>
</reference>
<evidence type="ECO:0000259" key="1">
    <source>
        <dbReference type="PROSITE" id="PS50995"/>
    </source>
</evidence>
<comment type="caution">
    <text evidence="2">The sequence shown here is derived from an EMBL/GenBank/DDBJ whole genome shotgun (WGS) entry which is preliminary data.</text>
</comment>
<organism evidence="2">
    <name type="scientific">Ruegeria sp. PrR005</name>
    <dbReference type="NCBI Taxonomy" id="2706882"/>
    <lineage>
        <taxon>Bacteria</taxon>
        <taxon>Pseudomonadati</taxon>
        <taxon>Pseudomonadota</taxon>
        <taxon>Alphaproteobacteria</taxon>
        <taxon>Rhodobacterales</taxon>
        <taxon>Roseobacteraceae</taxon>
        <taxon>Ruegeria</taxon>
    </lineage>
</organism>
<dbReference type="InterPro" id="IPR036388">
    <property type="entry name" value="WH-like_DNA-bd_sf"/>
</dbReference>